<evidence type="ECO:0000313" key="2">
    <source>
        <dbReference type="WBParaSite" id="PS1159_v2.g17880.t2"/>
    </source>
</evidence>
<proteinExistence type="predicted"/>
<accession>A0AC35FIT0</accession>
<dbReference type="WBParaSite" id="PS1159_v2.g17880.t2">
    <property type="protein sequence ID" value="PS1159_v2.g17880.t2"/>
    <property type="gene ID" value="PS1159_v2.g17880"/>
</dbReference>
<evidence type="ECO:0000313" key="1">
    <source>
        <dbReference type="Proteomes" id="UP000887580"/>
    </source>
</evidence>
<reference evidence="2" key="1">
    <citation type="submission" date="2022-11" db="UniProtKB">
        <authorList>
            <consortium name="WormBaseParasite"/>
        </authorList>
    </citation>
    <scope>IDENTIFICATION</scope>
</reference>
<name>A0AC35FIT0_9BILA</name>
<sequence>MIDEYWAKEDFFGIEIRKVNLNLHPGDWFSQNIALGYSLSFSDLKPDLIVVDHSASCVPMLKWRFPQSKVLFYCHFPQQLVTPSRFFLYRWYSNAIGLIEAKLYESADVVMVNSKFTAASFEQVMPSVCNKKIRVVYPPCDVDSLSIPNGRAISRKQRPQNQVYTFLSMNRFWPEKRLDIIVEAAALLKKKGYQAKIQLAALLKKKGYQAKIQLAGSVMPHIPESRIYYELLKQMVKDHNVEGYIEFVPSPSEEEKFRLYRACDSALYTPPNEHFGIVPIEALEQRRPVIVIDSGGPAETVIEDVTGTKIPEPDPHMLSDAMIKHIKREFWNDLDIDENYLFQRKRFEEQFSLDGFGNRIDDALSSMFPDTYIPTATKYQHLPFSPTNIVVTSTTPIKIKSKSLPKLFENMSFDNRKNA</sequence>
<organism evidence="1 2">
    <name type="scientific">Panagrolaimus sp. PS1159</name>
    <dbReference type="NCBI Taxonomy" id="55785"/>
    <lineage>
        <taxon>Eukaryota</taxon>
        <taxon>Metazoa</taxon>
        <taxon>Ecdysozoa</taxon>
        <taxon>Nematoda</taxon>
        <taxon>Chromadorea</taxon>
        <taxon>Rhabditida</taxon>
        <taxon>Tylenchina</taxon>
        <taxon>Panagrolaimomorpha</taxon>
        <taxon>Panagrolaimoidea</taxon>
        <taxon>Panagrolaimidae</taxon>
        <taxon>Panagrolaimus</taxon>
    </lineage>
</organism>
<protein>
    <submittedName>
        <fullName evidence="2">Alpha-1,3/1,6-mannosyltransferase ALG2</fullName>
    </submittedName>
</protein>
<dbReference type="Proteomes" id="UP000887580">
    <property type="component" value="Unplaced"/>
</dbReference>